<gene>
    <name evidence="1" type="ORF">AMST5_00102</name>
</gene>
<name>A0AA48LZY6_9ZZZZ</name>
<accession>A0AA48LZY6</accession>
<proteinExistence type="predicted"/>
<dbReference type="EMBL" id="OY288114">
    <property type="protein sequence ID" value="CAJ0849278.1"/>
    <property type="molecule type" value="Genomic_DNA"/>
</dbReference>
<protein>
    <submittedName>
        <fullName evidence="1">Uncharacterized protein</fullName>
    </submittedName>
</protein>
<organism evidence="1">
    <name type="scientific">freshwater sediment metagenome</name>
    <dbReference type="NCBI Taxonomy" id="556182"/>
    <lineage>
        <taxon>unclassified sequences</taxon>
        <taxon>metagenomes</taxon>
        <taxon>ecological metagenomes</taxon>
    </lineage>
</organism>
<reference evidence="1" key="1">
    <citation type="submission" date="2023-07" db="EMBL/GenBank/DDBJ databases">
        <authorList>
            <person name="Pelsma A.J. K."/>
        </authorList>
    </citation>
    <scope>NUCLEOTIDE SEQUENCE</scope>
</reference>
<dbReference type="AlphaFoldDB" id="A0AA48LZY6"/>
<evidence type="ECO:0000313" key="1">
    <source>
        <dbReference type="EMBL" id="CAJ0849278.1"/>
    </source>
</evidence>
<sequence length="448" mass="50443">MALLDGAQKAELRSIVYERFNQQNAIRRILEDKNIDYPAIEEPNTDLWLGEIINHLNRSEEPIRRALDAFVEACNGDEPFLPRLKDLVAFVSRHDGQRPAAGWPTHIVLFRWLWNGARKKSEEVVDPATEALKKALDAGNNGDYEIVICNDWQNDLPTFAERDRPLFIFVAYERKIVGAQEEFKEVLESKGMGERDYGQSLVVWSVTEGDAPYSRTAGDGIPPVSVEPSELNPYKPPIWLGVAEAVALKARTKFLASGHGPAIGMEIGEYAPDVGNFVKAIVSQATDKLFEYGPPRVEPDLFHFVMVEKPTNNEQFLGYWLSKNKTNGVVVIVHDFSISIQAVTTQDIEEQFDENMLADRLVPRLIQTVKKRNTEIDKIANGEPLVKVILVSNTPVKGREKSISEKCPNWILVTHKRSTNVSPESIRGSYEDVIAAIRQRVKSQRGLQ</sequence>